<sequence>MCNKVSNPAEQRQDFLLVVEHSTRIARYVSGGTATCVSLKQETTMHTEIKMTKTLFALLKKIAYARNQKMG</sequence>
<organism evidence="1 2">
    <name type="scientific">Neisseria chenwenguii</name>
    <dbReference type="NCBI Taxonomy" id="1853278"/>
    <lineage>
        <taxon>Bacteria</taxon>
        <taxon>Pseudomonadati</taxon>
        <taxon>Pseudomonadota</taxon>
        <taxon>Betaproteobacteria</taxon>
        <taxon>Neisseriales</taxon>
        <taxon>Neisseriaceae</taxon>
        <taxon>Neisseria</taxon>
    </lineage>
</organism>
<reference evidence="1 2" key="1">
    <citation type="submission" date="2017-06" db="EMBL/GenBank/DDBJ databases">
        <title>Neisseria chenwenguii sp. nov., isolated from the intestinal contents of Tibetan Plateau Pika in Yushu, Qinghai Province, China.</title>
        <authorList>
            <person name="Zhang G."/>
        </authorList>
    </citation>
    <scope>NUCLEOTIDE SEQUENCE [LARGE SCALE GENOMIC DNA]</scope>
    <source>
        <strain evidence="1 2">10023</strain>
    </source>
</reference>
<gene>
    <name evidence="1" type="ORF">BG910_03540</name>
</gene>
<name>A0A220S0G1_9NEIS</name>
<dbReference type="AlphaFoldDB" id="A0A220S0G1"/>
<keyword evidence="2" id="KW-1185">Reference proteome</keyword>
<accession>A0A220S0G1</accession>
<protein>
    <submittedName>
        <fullName evidence="1">Uncharacterized protein</fullName>
    </submittedName>
</protein>
<dbReference type="EMBL" id="CP022278">
    <property type="protein sequence ID" value="ASK26937.1"/>
    <property type="molecule type" value="Genomic_DNA"/>
</dbReference>
<proteinExistence type="predicted"/>
<dbReference type="KEGG" id="nei:BG910_03540"/>
<dbReference type="Proteomes" id="UP000198238">
    <property type="component" value="Chromosome"/>
</dbReference>
<evidence type="ECO:0000313" key="2">
    <source>
        <dbReference type="Proteomes" id="UP000198238"/>
    </source>
</evidence>
<evidence type="ECO:0000313" key="1">
    <source>
        <dbReference type="EMBL" id="ASK26937.1"/>
    </source>
</evidence>